<dbReference type="AlphaFoldDB" id="A0A2I4E2D6"/>
<feature type="region of interest" description="Disordered" evidence="1">
    <location>
        <begin position="18"/>
        <end position="180"/>
    </location>
</feature>
<protein>
    <submittedName>
        <fullName evidence="3">Uncharacterized protein LOC108985641 isoform X1</fullName>
    </submittedName>
</protein>
<feature type="compositionally biased region" description="Basic residues" evidence="1">
    <location>
        <begin position="155"/>
        <end position="165"/>
    </location>
</feature>
<gene>
    <name evidence="3" type="primary">LOC108985641</name>
</gene>
<sequence length="180" mass="20041">MRREVKRRRFNEAVVNMLFPQPLSPPQLQPNEEEKEPVNVLREDFDADLIPDDLEETGYSTSDDNGDGEPVRPQQLTRAQRKRLRKKKLKEDACRRGKIIGPLLPSTSDDVGDPGGGDGDVVEKEPPAVRHSAAENKLDATTNKSGEKAAGVNQKKLKQRRMAKRLAKEGLKSSSSVENC</sequence>
<dbReference type="RefSeq" id="XP_018813555.1">
    <property type="nucleotide sequence ID" value="XM_018958010.2"/>
</dbReference>
<dbReference type="KEGG" id="jre:108985641"/>
<dbReference type="FunCoup" id="A0A2I4E2D6">
    <property type="interactions" value="77"/>
</dbReference>
<accession>A0A2I4E2D6</accession>
<organism evidence="2 3">
    <name type="scientific">Juglans regia</name>
    <name type="common">English walnut</name>
    <dbReference type="NCBI Taxonomy" id="51240"/>
    <lineage>
        <taxon>Eukaryota</taxon>
        <taxon>Viridiplantae</taxon>
        <taxon>Streptophyta</taxon>
        <taxon>Embryophyta</taxon>
        <taxon>Tracheophyta</taxon>
        <taxon>Spermatophyta</taxon>
        <taxon>Magnoliopsida</taxon>
        <taxon>eudicotyledons</taxon>
        <taxon>Gunneridae</taxon>
        <taxon>Pentapetalae</taxon>
        <taxon>rosids</taxon>
        <taxon>fabids</taxon>
        <taxon>Fagales</taxon>
        <taxon>Juglandaceae</taxon>
        <taxon>Juglans</taxon>
    </lineage>
</organism>
<keyword evidence="2" id="KW-1185">Reference proteome</keyword>
<feature type="compositionally biased region" description="Basic and acidic residues" evidence="1">
    <location>
        <begin position="121"/>
        <end position="138"/>
    </location>
</feature>
<dbReference type="GeneID" id="108985641"/>
<dbReference type="Proteomes" id="UP000235220">
    <property type="component" value="Chromosome 7"/>
</dbReference>
<evidence type="ECO:0000313" key="3">
    <source>
        <dbReference type="RefSeq" id="XP_018813555.1"/>
    </source>
</evidence>
<proteinExistence type="predicted"/>
<evidence type="ECO:0000313" key="2">
    <source>
        <dbReference type="Proteomes" id="UP000235220"/>
    </source>
</evidence>
<name>A0A2I4E2D6_JUGRE</name>
<reference evidence="3" key="1">
    <citation type="submission" date="2025-08" db="UniProtKB">
        <authorList>
            <consortium name="RefSeq"/>
        </authorList>
    </citation>
    <scope>IDENTIFICATION</scope>
    <source>
        <tissue evidence="3">Leaves</tissue>
    </source>
</reference>
<evidence type="ECO:0000256" key="1">
    <source>
        <dbReference type="SAM" id="MobiDB-lite"/>
    </source>
</evidence>
<dbReference type="OrthoDB" id="763372at2759"/>
<dbReference type="Gramene" id="Jr07_00310_p1">
    <property type="protein sequence ID" value="cds.Jr07_00310_p1"/>
    <property type="gene ID" value="Jr07_00310"/>
</dbReference>
<feature type="compositionally biased region" description="Acidic residues" evidence="1">
    <location>
        <begin position="45"/>
        <end position="56"/>
    </location>
</feature>
<feature type="compositionally biased region" description="Basic residues" evidence="1">
    <location>
        <begin position="79"/>
        <end position="88"/>
    </location>
</feature>